<evidence type="ECO:0000256" key="2">
    <source>
        <dbReference type="ARBA" id="ARBA00011322"/>
    </source>
</evidence>
<dbReference type="InterPro" id="IPR041796">
    <property type="entry name" value="Mre11_N"/>
</dbReference>
<keyword evidence="7" id="KW-0235">DNA replication</keyword>
<evidence type="ECO:0000256" key="4">
    <source>
        <dbReference type="ARBA" id="ARBA00022722"/>
    </source>
</evidence>
<comment type="subunit">
    <text evidence="2 7">Heterodimer of SbcC and SbcD.</text>
</comment>
<dbReference type="Pfam" id="PF12320">
    <property type="entry name" value="SbcD_C"/>
    <property type="match status" value="1"/>
</dbReference>
<evidence type="ECO:0000313" key="10">
    <source>
        <dbReference type="EMBL" id="OBX75835.1"/>
    </source>
</evidence>
<feature type="domain" description="Calcineurin-like phosphoesterase" evidence="8">
    <location>
        <begin position="3"/>
        <end position="236"/>
    </location>
</feature>
<dbReference type="GO" id="GO:0004519">
    <property type="term" value="F:endonuclease activity"/>
    <property type="evidence" value="ECO:0007669"/>
    <property type="project" value="UniProtKB-KW"/>
</dbReference>
<feature type="domain" description="Nuclease SbcCD subunit D C-terminal" evidence="9">
    <location>
        <begin position="314"/>
        <end position="408"/>
    </location>
</feature>
<keyword evidence="11" id="KW-1185">Reference proteome</keyword>
<dbReference type="GO" id="GO:0008408">
    <property type="term" value="F:3'-5' exonuclease activity"/>
    <property type="evidence" value="ECO:0007669"/>
    <property type="project" value="InterPro"/>
</dbReference>
<dbReference type="GO" id="GO:0006310">
    <property type="term" value="P:DNA recombination"/>
    <property type="evidence" value="ECO:0007669"/>
    <property type="project" value="UniProtKB-KW"/>
</dbReference>
<dbReference type="Pfam" id="PF00149">
    <property type="entry name" value="Metallophos"/>
    <property type="match status" value="1"/>
</dbReference>
<dbReference type="PANTHER" id="PTHR30337">
    <property type="entry name" value="COMPONENT OF ATP-DEPENDENT DSDNA EXONUCLEASE"/>
    <property type="match status" value="1"/>
</dbReference>
<dbReference type="Gene3D" id="3.60.21.10">
    <property type="match status" value="1"/>
</dbReference>
<evidence type="ECO:0000313" key="11">
    <source>
        <dbReference type="Proteomes" id="UP000092616"/>
    </source>
</evidence>
<dbReference type="CDD" id="cd00840">
    <property type="entry name" value="MPP_Mre11_N"/>
    <property type="match status" value="1"/>
</dbReference>
<keyword evidence="4 7" id="KW-0540">Nuclease</keyword>
<comment type="function">
    <text evidence="7">SbcCD cleaves DNA hairpin structures. These structures can inhibit DNA replication and are intermediates in certain DNA recombination reactions. The complex acts as a 3'-&gt;5' double strand exonuclease that can open hairpins. It also has a 5' single-strand endonuclease activity.</text>
</comment>
<evidence type="ECO:0000256" key="6">
    <source>
        <dbReference type="ARBA" id="ARBA00022839"/>
    </source>
</evidence>
<dbReference type="InterPro" id="IPR026843">
    <property type="entry name" value="SbcD_C"/>
</dbReference>
<dbReference type="Proteomes" id="UP000092616">
    <property type="component" value="Unassembled WGS sequence"/>
</dbReference>
<comment type="similarity">
    <text evidence="1 7">Belongs to the SbcD family.</text>
</comment>
<dbReference type="PANTHER" id="PTHR30337:SF0">
    <property type="entry name" value="NUCLEASE SBCCD SUBUNIT D"/>
    <property type="match status" value="1"/>
</dbReference>
<dbReference type="AlphaFoldDB" id="A0A1B8Q9U9"/>
<dbReference type="NCBIfam" id="TIGR00619">
    <property type="entry name" value="sbcd"/>
    <property type="match status" value="1"/>
</dbReference>
<dbReference type="InterPro" id="IPR004843">
    <property type="entry name" value="Calcineurin-like_PHP"/>
</dbReference>
<reference evidence="10 11" key="1">
    <citation type="submission" date="2016-06" db="EMBL/GenBank/DDBJ databases">
        <title>Draft genome of Moraxella atlantae CCUG 59586.</title>
        <authorList>
            <person name="Salva-Serra F."/>
            <person name="Engstrom-Jakobsson H."/>
            <person name="Thorell K."/>
            <person name="Gonzales-Siles L."/>
            <person name="Karlsson R."/>
            <person name="Boulund F."/>
            <person name="Engstrand L."/>
            <person name="Kristiansson E."/>
            <person name="Moore E."/>
        </authorList>
    </citation>
    <scope>NUCLEOTIDE SEQUENCE [LARGE SCALE GENOMIC DNA]</scope>
    <source>
        <strain evidence="10 11">CCUG 59586</strain>
    </source>
</reference>
<keyword evidence="6 7" id="KW-0269">Exonuclease</keyword>
<evidence type="ECO:0000259" key="8">
    <source>
        <dbReference type="Pfam" id="PF00149"/>
    </source>
</evidence>
<gene>
    <name evidence="7" type="primary">sbcD</name>
    <name evidence="10" type="ORF">A9306_02075</name>
</gene>
<dbReference type="SUPFAM" id="SSF56300">
    <property type="entry name" value="Metallo-dependent phosphatases"/>
    <property type="match status" value="1"/>
</dbReference>
<accession>A0A1B8Q9U9</accession>
<dbReference type="InterPro" id="IPR050535">
    <property type="entry name" value="DNA_Repair-Maintenance_Comp"/>
</dbReference>
<evidence type="ECO:0000259" key="9">
    <source>
        <dbReference type="Pfam" id="PF12320"/>
    </source>
</evidence>
<keyword evidence="5 7" id="KW-0378">Hydrolase</keyword>
<dbReference type="EMBL" id="LZNA01000069">
    <property type="protein sequence ID" value="OBX75835.1"/>
    <property type="molecule type" value="Genomic_DNA"/>
</dbReference>
<evidence type="ECO:0000256" key="7">
    <source>
        <dbReference type="RuleBase" id="RU363069"/>
    </source>
</evidence>
<protein>
    <recommendedName>
        <fullName evidence="3 7">Nuclease SbcCD subunit D</fullName>
    </recommendedName>
</protein>
<dbReference type="GO" id="GO:0006260">
    <property type="term" value="P:DNA replication"/>
    <property type="evidence" value="ECO:0007669"/>
    <property type="project" value="UniProtKB-KW"/>
</dbReference>
<dbReference type="Gene3D" id="3.30.160.720">
    <property type="match status" value="1"/>
</dbReference>
<sequence>MLSLLHTSDWHLGRRLHGMARYAEFEQFLAWQLAVLRAQAIDVLLIAGDIFDTMTPSARAQALYYNFLAQAVQICRHVVIVGGNHDSASFLDAPKALLKAFNTHVIGSISDARVDDLLVLNDSDGVPELIVLAVPYLRDRDIRQVSAGESLADKAQKLVQGIAQHYHEMTELAKAEQARILAEHKRHVPLVGTGHLFAAGGSAGDGVRDLYVGSLAFVGADIFDRALDYVALGHLHLPQTVAGQARIRYSGSPIAMGFGELKHAKSVQIVRFAQAAKLDDWQANHPLDTNADWQPFARERISPTVLLESLHVPVFQRLARVSGDWQTISKAIKDLKKSGDAVWLEVTYRGDEALPDFVGQVDALVADSKLVVLKKINNTETTAMLRAQSPNESLEDLDVHEVFERRLAVSKTTDAQQDMLRALYAEVLTRMQDDDNKATQPTT</sequence>
<comment type="caution">
    <text evidence="10">The sequence shown here is derived from an EMBL/GenBank/DDBJ whole genome shotgun (WGS) entry which is preliminary data.</text>
</comment>
<dbReference type="InterPro" id="IPR029052">
    <property type="entry name" value="Metallo-depent_PP-like"/>
</dbReference>
<keyword evidence="7" id="KW-0233">DNA recombination</keyword>
<dbReference type="InterPro" id="IPR004593">
    <property type="entry name" value="SbcD"/>
</dbReference>
<organism evidence="10 11">
    <name type="scientific">Faucicola atlantae</name>
    <dbReference type="NCBI Taxonomy" id="34059"/>
    <lineage>
        <taxon>Bacteria</taxon>
        <taxon>Pseudomonadati</taxon>
        <taxon>Pseudomonadota</taxon>
        <taxon>Gammaproteobacteria</taxon>
        <taxon>Moraxellales</taxon>
        <taxon>Moraxellaceae</taxon>
        <taxon>Faucicola</taxon>
    </lineage>
</organism>
<evidence type="ECO:0000256" key="3">
    <source>
        <dbReference type="ARBA" id="ARBA00013365"/>
    </source>
</evidence>
<proteinExistence type="inferred from homology"/>
<dbReference type="RefSeq" id="WP_067338653.1">
    <property type="nucleotide sequence ID" value="NZ_LZNA01000069.1"/>
</dbReference>
<evidence type="ECO:0000256" key="5">
    <source>
        <dbReference type="ARBA" id="ARBA00022801"/>
    </source>
</evidence>
<evidence type="ECO:0000256" key="1">
    <source>
        <dbReference type="ARBA" id="ARBA00010555"/>
    </source>
</evidence>
<name>A0A1B8Q9U9_9GAMM</name>
<keyword evidence="7" id="KW-0255">Endonuclease</keyword>